<reference evidence="2 3" key="1">
    <citation type="submission" date="2020-08" db="EMBL/GenBank/DDBJ databases">
        <title>Genomic Encyclopedia of Type Strains, Phase IV (KMG-IV): sequencing the most valuable type-strain genomes for metagenomic binning, comparative biology and taxonomic classification.</title>
        <authorList>
            <person name="Goeker M."/>
        </authorList>
    </citation>
    <scope>NUCLEOTIDE SEQUENCE [LARGE SCALE GENOMIC DNA]</scope>
    <source>
        <strain evidence="2 3">DSM 24163</strain>
    </source>
</reference>
<dbReference type="Proteomes" id="UP000521199">
    <property type="component" value="Unassembled WGS sequence"/>
</dbReference>
<evidence type="ECO:0000313" key="2">
    <source>
        <dbReference type="EMBL" id="MBB5208760.1"/>
    </source>
</evidence>
<keyword evidence="1" id="KW-0812">Transmembrane</keyword>
<feature type="transmembrane region" description="Helical" evidence="1">
    <location>
        <begin position="93"/>
        <end position="119"/>
    </location>
</feature>
<keyword evidence="1" id="KW-0472">Membrane</keyword>
<dbReference type="RefSeq" id="WP_183961314.1">
    <property type="nucleotide sequence ID" value="NZ_JACHHP010000004.1"/>
</dbReference>
<feature type="transmembrane region" description="Helical" evidence="1">
    <location>
        <begin position="216"/>
        <end position="235"/>
    </location>
</feature>
<organism evidence="2 3">
    <name type="scientific">Chiayiivirga flava</name>
    <dbReference type="NCBI Taxonomy" id="659595"/>
    <lineage>
        <taxon>Bacteria</taxon>
        <taxon>Pseudomonadati</taxon>
        <taxon>Pseudomonadota</taxon>
        <taxon>Gammaproteobacteria</taxon>
        <taxon>Lysobacterales</taxon>
        <taxon>Lysobacteraceae</taxon>
        <taxon>Chiayiivirga</taxon>
    </lineage>
</organism>
<gene>
    <name evidence="2" type="ORF">HNQ52_002310</name>
</gene>
<dbReference type="EMBL" id="JACHHP010000004">
    <property type="protein sequence ID" value="MBB5208760.1"/>
    <property type="molecule type" value="Genomic_DNA"/>
</dbReference>
<accession>A0A7W8G2I8</accession>
<comment type="caution">
    <text evidence="2">The sequence shown here is derived from an EMBL/GenBank/DDBJ whole genome shotgun (WGS) entry which is preliminary data.</text>
</comment>
<sequence>MSFQTVPAGQGLKWLTESVNLVLRNPGPFALMGVVVAVVSLVPLLGSLALAILGPALYGGIMYAAREQDGGGTADFKHLFQAFNEPGKLPKMLMLCLPGIAAGIVIGILAVIFLGGALLGAGITGATNSGGAVVGAGLGAGFLLFFVIALAIGVFAYALTFFATPRVMLDNIEPIPAMQESLKACLANIGAILVYVGILLLVAIVVMVVIGFVSPILAQLLLTIAFVPVVSVAMYRAWRDVFRGSVTQEIAPVDAPPPPAPPSPPPSFEA</sequence>
<dbReference type="NCBIfam" id="NF041043">
    <property type="entry name" value="BPSS1780_fam"/>
    <property type="match status" value="1"/>
</dbReference>
<feature type="transmembrane region" description="Helical" evidence="1">
    <location>
        <begin position="185"/>
        <end position="210"/>
    </location>
</feature>
<evidence type="ECO:0000313" key="3">
    <source>
        <dbReference type="Proteomes" id="UP000521199"/>
    </source>
</evidence>
<proteinExistence type="predicted"/>
<keyword evidence="3" id="KW-1185">Reference proteome</keyword>
<keyword evidence="1" id="KW-1133">Transmembrane helix</keyword>
<dbReference type="AlphaFoldDB" id="A0A7W8G2I8"/>
<name>A0A7W8G2I8_9GAMM</name>
<protein>
    <submittedName>
        <fullName evidence="2">Putative membrane protein</fullName>
    </submittedName>
</protein>
<dbReference type="InterPro" id="IPR047798">
    <property type="entry name" value="BPSS1780-like"/>
</dbReference>
<evidence type="ECO:0000256" key="1">
    <source>
        <dbReference type="SAM" id="Phobius"/>
    </source>
</evidence>
<feature type="transmembrane region" description="Helical" evidence="1">
    <location>
        <begin position="29"/>
        <end position="58"/>
    </location>
</feature>
<feature type="transmembrane region" description="Helical" evidence="1">
    <location>
        <begin position="139"/>
        <end position="164"/>
    </location>
</feature>